<keyword evidence="1" id="KW-0285">Flavoprotein</keyword>
<organism evidence="4 5">
    <name type="scientific">Hymenobacter cellulosilyticus</name>
    <dbReference type="NCBI Taxonomy" id="2932248"/>
    <lineage>
        <taxon>Bacteria</taxon>
        <taxon>Pseudomonadati</taxon>
        <taxon>Bacteroidota</taxon>
        <taxon>Cytophagia</taxon>
        <taxon>Cytophagales</taxon>
        <taxon>Hymenobacteraceae</taxon>
        <taxon>Hymenobacter</taxon>
    </lineage>
</organism>
<dbReference type="SUPFAM" id="SSF52218">
    <property type="entry name" value="Flavoproteins"/>
    <property type="match status" value="1"/>
</dbReference>
<evidence type="ECO:0000256" key="2">
    <source>
        <dbReference type="ARBA" id="ARBA00022643"/>
    </source>
</evidence>
<keyword evidence="5" id="KW-1185">Reference proteome</keyword>
<dbReference type="KEGG" id="hcu:MUN79_20475"/>
<dbReference type="Proteomes" id="UP000831796">
    <property type="component" value="Chromosome"/>
</dbReference>
<dbReference type="Pfam" id="PF03358">
    <property type="entry name" value="FMN_red"/>
    <property type="match status" value="1"/>
</dbReference>
<evidence type="ECO:0000259" key="3">
    <source>
        <dbReference type="Pfam" id="PF03358"/>
    </source>
</evidence>
<dbReference type="Gene3D" id="3.40.50.360">
    <property type="match status" value="1"/>
</dbReference>
<dbReference type="PANTHER" id="PTHR43278">
    <property type="entry name" value="NAD(P)H-DEPENDENT FMN-CONTAINING OXIDOREDUCTASE YWQN-RELATED"/>
    <property type="match status" value="1"/>
</dbReference>
<evidence type="ECO:0000256" key="1">
    <source>
        <dbReference type="ARBA" id="ARBA00022630"/>
    </source>
</evidence>
<dbReference type="InterPro" id="IPR029039">
    <property type="entry name" value="Flavoprotein-like_sf"/>
</dbReference>
<keyword evidence="2" id="KW-0288">FMN</keyword>
<proteinExistence type="predicted"/>
<evidence type="ECO:0000313" key="4">
    <source>
        <dbReference type="EMBL" id="UOQ71027.1"/>
    </source>
</evidence>
<dbReference type="EMBL" id="CP095046">
    <property type="protein sequence ID" value="UOQ71027.1"/>
    <property type="molecule type" value="Genomic_DNA"/>
</dbReference>
<accession>A0A8T9Q0V9</accession>
<reference evidence="4" key="1">
    <citation type="submission" date="2022-04" db="EMBL/GenBank/DDBJ databases">
        <title>Hymenobacter sp. isolated from the air.</title>
        <authorList>
            <person name="Won M."/>
            <person name="Lee C.-M."/>
            <person name="Woen H.-Y."/>
            <person name="Kwon S.-W."/>
        </authorList>
    </citation>
    <scope>NUCLEOTIDE SEQUENCE</scope>
    <source>
        <strain evidence="4">5116S-3</strain>
    </source>
</reference>
<dbReference type="InterPro" id="IPR005025">
    <property type="entry name" value="FMN_Rdtase-like_dom"/>
</dbReference>
<dbReference type="GO" id="GO:0016491">
    <property type="term" value="F:oxidoreductase activity"/>
    <property type="evidence" value="ECO:0007669"/>
    <property type="project" value="InterPro"/>
</dbReference>
<evidence type="ECO:0000313" key="5">
    <source>
        <dbReference type="Proteomes" id="UP000831796"/>
    </source>
</evidence>
<sequence length="189" mass="21247">MSLSNRQFLFLPGSTRRQGNSEQLARLAADHLPTGAEQRWLNLLDYPLPDFVDRRHGDSYPPPEGNAQVLLEATLQATDLVLAMPLYWYTMPVPTKQYLDYWSAWMRVPDLDFRARMAGKTFWAIVVSSGERAEAQPLADTLRLSANYMHMSWGGLLFGNGSRPGDILLDSKALMEAQTFFTANGPTAH</sequence>
<dbReference type="PANTHER" id="PTHR43278:SF4">
    <property type="entry name" value="NAD(P)H-DEPENDENT FMN-CONTAINING OXIDOREDUCTASE YWQN-RELATED"/>
    <property type="match status" value="1"/>
</dbReference>
<name>A0A8T9Q0V9_9BACT</name>
<feature type="domain" description="NADPH-dependent FMN reductase-like" evidence="3">
    <location>
        <begin position="9"/>
        <end position="151"/>
    </location>
</feature>
<gene>
    <name evidence="4" type="ORF">MUN79_20475</name>
</gene>
<dbReference type="InterPro" id="IPR051796">
    <property type="entry name" value="ISF_SsuE-like"/>
</dbReference>
<dbReference type="AlphaFoldDB" id="A0A8T9Q0V9"/>
<protein>
    <submittedName>
        <fullName evidence="4">NAD(P)H-dependent oxidoreductase</fullName>
    </submittedName>
</protein>
<dbReference type="RefSeq" id="WP_244674440.1">
    <property type="nucleotide sequence ID" value="NZ_CP095046.1"/>
</dbReference>